<feature type="region of interest" description="Disordered" evidence="1">
    <location>
        <begin position="246"/>
        <end position="266"/>
    </location>
</feature>
<sequence>MMHEFRLPSISDSAPPKRPFDKNLPANDAWAICRIFKKTNSMTQRTLSHTWVSPFPETPASDMFTPAAYSTQFSSGNISCTTEMGSGIQLCSNNDLQQVPTTASFSALHIPSYKPMNPAVCKPNPFSIPSGDLPCGFMSSPLEMSGSTNKSTIDVASILFNLSPAFIGDEGNASENIDFVGSPQQFNCFPSSSAQDIQASIGMGDEDADLRKDHSAAHINQWGNVRSIGFPFSLSPSLPDAWKPNLPWDSPPCPSEMSTSTDKCYT</sequence>
<dbReference type="InterPro" id="IPR003441">
    <property type="entry name" value="NAC-dom"/>
</dbReference>
<protein>
    <recommendedName>
        <fullName evidence="2">NAC domain-containing protein</fullName>
    </recommendedName>
</protein>
<feature type="domain" description="NAC" evidence="2">
    <location>
        <begin position="1"/>
        <end position="38"/>
    </location>
</feature>
<feature type="compositionally biased region" description="Polar residues" evidence="1">
    <location>
        <begin position="256"/>
        <end position="266"/>
    </location>
</feature>
<accession>A0ABC8UYJ7</accession>
<dbReference type="Proteomes" id="UP001642360">
    <property type="component" value="Unassembled WGS sequence"/>
</dbReference>
<reference evidence="3 4" key="1">
    <citation type="submission" date="2024-02" db="EMBL/GenBank/DDBJ databases">
        <authorList>
            <person name="Vignale AGUSTIN F."/>
            <person name="Sosa J E."/>
            <person name="Modenutti C."/>
        </authorList>
    </citation>
    <scope>NUCLEOTIDE SEQUENCE [LARGE SCALE GENOMIC DNA]</scope>
</reference>
<feature type="region of interest" description="Disordered" evidence="1">
    <location>
        <begin position="1"/>
        <end position="21"/>
    </location>
</feature>
<dbReference type="PROSITE" id="PS51005">
    <property type="entry name" value="NAC"/>
    <property type="match status" value="1"/>
</dbReference>
<name>A0ABC8UYJ7_9AQUA</name>
<evidence type="ECO:0000259" key="2">
    <source>
        <dbReference type="PROSITE" id="PS51005"/>
    </source>
</evidence>
<dbReference type="AlphaFoldDB" id="A0ABC8UYJ7"/>
<gene>
    <name evidence="3" type="ORF">ILEXP_LOCUS56582</name>
</gene>
<keyword evidence="4" id="KW-1185">Reference proteome</keyword>
<organism evidence="3 4">
    <name type="scientific">Ilex paraguariensis</name>
    <name type="common">yerba mate</name>
    <dbReference type="NCBI Taxonomy" id="185542"/>
    <lineage>
        <taxon>Eukaryota</taxon>
        <taxon>Viridiplantae</taxon>
        <taxon>Streptophyta</taxon>
        <taxon>Embryophyta</taxon>
        <taxon>Tracheophyta</taxon>
        <taxon>Spermatophyta</taxon>
        <taxon>Magnoliopsida</taxon>
        <taxon>eudicotyledons</taxon>
        <taxon>Gunneridae</taxon>
        <taxon>Pentapetalae</taxon>
        <taxon>asterids</taxon>
        <taxon>campanulids</taxon>
        <taxon>Aquifoliales</taxon>
        <taxon>Aquifoliaceae</taxon>
        <taxon>Ilex</taxon>
    </lineage>
</organism>
<evidence type="ECO:0000256" key="1">
    <source>
        <dbReference type="SAM" id="MobiDB-lite"/>
    </source>
</evidence>
<evidence type="ECO:0000313" key="4">
    <source>
        <dbReference type="Proteomes" id="UP001642360"/>
    </source>
</evidence>
<dbReference type="EMBL" id="CAUOFW020009501">
    <property type="protein sequence ID" value="CAK9186104.1"/>
    <property type="molecule type" value="Genomic_DNA"/>
</dbReference>
<evidence type="ECO:0000313" key="3">
    <source>
        <dbReference type="EMBL" id="CAK9186104.1"/>
    </source>
</evidence>
<proteinExistence type="predicted"/>
<comment type="caution">
    <text evidence="3">The sequence shown here is derived from an EMBL/GenBank/DDBJ whole genome shotgun (WGS) entry which is preliminary data.</text>
</comment>